<feature type="compositionally biased region" description="Low complexity" evidence="1">
    <location>
        <begin position="55"/>
        <end position="71"/>
    </location>
</feature>
<evidence type="ECO:0000313" key="2">
    <source>
        <dbReference type="EMBL" id="GMF33627.1"/>
    </source>
</evidence>
<name>A0A9W6X8M7_9STRA</name>
<sequence>MRDGVAKPSTKASGAASILGSNHGPKPGGRRCSASGSTITPRTGDENTPPGATEASDTAPSAPRPPSSSISTGIEASVPGAIPRDTTGVLGREAVDAVDDAGDASVRGIGENGGSDPLGMDANDNTSLSAETAIPEIGADEVGSVAAESEEGAL</sequence>
<comment type="caution">
    <text evidence="2">The sequence shown here is derived from an EMBL/GenBank/DDBJ whole genome shotgun (WGS) entry which is preliminary data.</text>
</comment>
<dbReference type="EMBL" id="BSXT01000754">
    <property type="protein sequence ID" value="GMF33627.1"/>
    <property type="molecule type" value="Genomic_DNA"/>
</dbReference>
<evidence type="ECO:0000256" key="1">
    <source>
        <dbReference type="SAM" id="MobiDB-lite"/>
    </source>
</evidence>
<keyword evidence="3" id="KW-1185">Reference proteome</keyword>
<accession>A0A9W6X8M7</accession>
<reference evidence="2" key="1">
    <citation type="submission" date="2023-04" db="EMBL/GenBank/DDBJ databases">
        <title>Phytophthora fragariaefolia NBRC 109709.</title>
        <authorList>
            <person name="Ichikawa N."/>
            <person name="Sato H."/>
            <person name="Tonouchi N."/>
        </authorList>
    </citation>
    <scope>NUCLEOTIDE SEQUENCE</scope>
    <source>
        <strain evidence="2">NBRC 109709</strain>
    </source>
</reference>
<dbReference type="AlphaFoldDB" id="A0A9W6X8M7"/>
<feature type="region of interest" description="Disordered" evidence="1">
    <location>
        <begin position="1"/>
        <end position="154"/>
    </location>
</feature>
<protein>
    <submittedName>
        <fullName evidence="2">Unnamed protein product</fullName>
    </submittedName>
</protein>
<organism evidence="2 3">
    <name type="scientific">Phytophthora fragariaefolia</name>
    <dbReference type="NCBI Taxonomy" id="1490495"/>
    <lineage>
        <taxon>Eukaryota</taxon>
        <taxon>Sar</taxon>
        <taxon>Stramenopiles</taxon>
        <taxon>Oomycota</taxon>
        <taxon>Peronosporomycetes</taxon>
        <taxon>Peronosporales</taxon>
        <taxon>Peronosporaceae</taxon>
        <taxon>Phytophthora</taxon>
    </lineage>
</organism>
<gene>
    <name evidence="2" type="ORF">Pfra01_000838800</name>
</gene>
<dbReference type="Proteomes" id="UP001165121">
    <property type="component" value="Unassembled WGS sequence"/>
</dbReference>
<evidence type="ECO:0000313" key="3">
    <source>
        <dbReference type="Proteomes" id="UP001165121"/>
    </source>
</evidence>
<proteinExistence type="predicted"/>